<reference evidence="3" key="2">
    <citation type="submission" date="2015-03" db="EMBL/GenBank/DDBJ databases">
        <title>Genome sequence of Paenibacillus beijingensis strain DSM 24997T.</title>
        <authorList>
            <person name="Kwak Y."/>
            <person name="Shin J.-H."/>
        </authorList>
    </citation>
    <scope>NUCLEOTIDE SEQUENCE [LARGE SCALE GENOMIC DNA]</scope>
    <source>
        <strain evidence="3">DSM 24997</strain>
    </source>
</reference>
<dbReference type="Pfam" id="PF06182">
    <property type="entry name" value="ABC2_membrane_6"/>
    <property type="match status" value="1"/>
</dbReference>
<dbReference type="STRING" id="1126833.VN24_00090"/>
<dbReference type="AlphaFoldDB" id="A0A0D5ND50"/>
<dbReference type="InterPro" id="IPR010390">
    <property type="entry name" value="ABC-2_transporter-like"/>
</dbReference>
<feature type="transmembrane region" description="Helical" evidence="1">
    <location>
        <begin position="142"/>
        <end position="171"/>
    </location>
</feature>
<keyword evidence="3" id="KW-1185">Reference proteome</keyword>
<dbReference type="Proteomes" id="UP000032633">
    <property type="component" value="Chromosome"/>
</dbReference>
<dbReference type="PANTHER" id="PTHR36832:SF1">
    <property type="entry name" value="SLR1174 PROTEIN"/>
    <property type="match status" value="1"/>
</dbReference>
<feature type="transmembrane region" description="Helical" evidence="1">
    <location>
        <begin position="21"/>
        <end position="40"/>
    </location>
</feature>
<feature type="transmembrane region" description="Helical" evidence="1">
    <location>
        <begin position="207"/>
        <end position="227"/>
    </location>
</feature>
<keyword evidence="1" id="KW-1133">Transmembrane helix</keyword>
<dbReference type="OrthoDB" id="8582979at2"/>
<reference evidence="2 3" key="1">
    <citation type="journal article" date="2015" name="J. Biotechnol.">
        <title>Complete genome sequence of Paenibacillus beijingensis 7188(T) (=DSM 24997(T)), a novel rhizobacterium from jujube garden soil.</title>
        <authorList>
            <person name="Kwak Y."/>
            <person name="Shin J.H."/>
        </authorList>
    </citation>
    <scope>NUCLEOTIDE SEQUENCE [LARGE SCALE GENOMIC DNA]</scope>
    <source>
        <strain evidence="2 3">DSM 24997</strain>
    </source>
</reference>
<dbReference type="KEGG" id="pbj:VN24_00090"/>
<evidence type="ECO:0008006" key="4">
    <source>
        <dbReference type="Google" id="ProtNLM"/>
    </source>
</evidence>
<evidence type="ECO:0000313" key="2">
    <source>
        <dbReference type="EMBL" id="AJY73319.1"/>
    </source>
</evidence>
<feature type="transmembrane region" description="Helical" evidence="1">
    <location>
        <begin position="183"/>
        <end position="201"/>
    </location>
</feature>
<name>A0A0D5ND50_9BACL</name>
<dbReference type="RefSeq" id="WP_045668754.1">
    <property type="nucleotide sequence ID" value="NZ_CP011058.1"/>
</dbReference>
<dbReference type="PANTHER" id="PTHR36832">
    <property type="entry name" value="SLR1174 PROTEIN-RELATED"/>
    <property type="match status" value="1"/>
</dbReference>
<feature type="transmembrane region" description="Helical" evidence="1">
    <location>
        <begin position="60"/>
        <end position="80"/>
    </location>
</feature>
<accession>A0A0D5ND50</accession>
<evidence type="ECO:0000256" key="1">
    <source>
        <dbReference type="SAM" id="Phobius"/>
    </source>
</evidence>
<evidence type="ECO:0000313" key="3">
    <source>
        <dbReference type="Proteomes" id="UP000032633"/>
    </source>
</evidence>
<organism evidence="2 3">
    <name type="scientific">Paenibacillus beijingensis</name>
    <dbReference type="NCBI Taxonomy" id="1126833"/>
    <lineage>
        <taxon>Bacteria</taxon>
        <taxon>Bacillati</taxon>
        <taxon>Bacillota</taxon>
        <taxon>Bacilli</taxon>
        <taxon>Bacillales</taxon>
        <taxon>Paenibacillaceae</taxon>
        <taxon>Paenibacillus</taxon>
    </lineage>
</organism>
<keyword evidence="1" id="KW-0812">Transmembrane</keyword>
<keyword evidence="1" id="KW-0472">Membrane</keyword>
<sequence length="264" mass="30804">MQLYLEYIRNIIQTNLKYRTNFLLGLIGRIIVLFVQYYIWEALLIKDVATSTGNISFRDMTNYITISTIISVLVSNNLIYDIDSKIKSGQIAIDLIKPISYKTYLFCGVIGDNIYRILFELVPVIIIGLFVFHLQIPDWTHLFIFAFATVNAVIIKYLISFIFGILGFWIVSVWYFSRFLEDLIRIFAGAWIPIWFFPHFLDRISNFFPFKLIFYVPISIYLGKISIKQSIYFLIEQGFWIVGLYAFSIIVWNAGIKKLVIQGG</sequence>
<dbReference type="EMBL" id="CP011058">
    <property type="protein sequence ID" value="AJY73319.1"/>
    <property type="molecule type" value="Genomic_DNA"/>
</dbReference>
<feature type="transmembrane region" description="Helical" evidence="1">
    <location>
        <begin position="117"/>
        <end position="136"/>
    </location>
</feature>
<dbReference type="PATRIC" id="fig|1126833.4.peg.23"/>
<dbReference type="HOGENOM" id="CLU_084465_0_0_9"/>
<feature type="transmembrane region" description="Helical" evidence="1">
    <location>
        <begin position="239"/>
        <end position="256"/>
    </location>
</feature>
<gene>
    <name evidence="2" type="ORF">VN24_00090</name>
</gene>
<protein>
    <recommendedName>
        <fullName evidence="4">ABC transporter permease</fullName>
    </recommendedName>
</protein>
<proteinExistence type="predicted"/>